<evidence type="ECO:0000256" key="6">
    <source>
        <dbReference type="ARBA" id="ARBA00023014"/>
    </source>
</evidence>
<dbReference type="RefSeq" id="WP_194930688.1">
    <property type="nucleotide sequence ID" value="NZ_JADLZT010000004.1"/>
</dbReference>
<keyword evidence="3" id="KW-0479">Metal-binding</keyword>
<keyword evidence="2" id="KW-0001">2Fe-2S</keyword>
<evidence type="ECO:0000256" key="4">
    <source>
        <dbReference type="ARBA" id="ARBA00023002"/>
    </source>
</evidence>
<dbReference type="InterPro" id="IPR017941">
    <property type="entry name" value="Rieske_2Fe-2S"/>
</dbReference>
<keyword evidence="5" id="KW-0408">Iron</keyword>
<keyword evidence="6" id="KW-0411">Iron-sulfur</keyword>
<dbReference type="PANTHER" id="PTHR43756">
    <property type="entry name" value="CHOLINE MONOOXYGENASE, CHLOROPLASTIC"/>
    <property type="match status" value="1"/>
</dbReference>
<dbReference type="PROSITE" id="PS51296">
    <property type="entry name" value="RIESKE"/>
    <property type="match status" value="1"/>
</dbReference>
<dbReference type="CDD" id="cd03469">
    <property type="entry name" value="Rieske_RO_Alpha_N"/>
    <property type="match status" value="1"/>
</dbReference>
<dbReference type="SUPFAM" id="SSF55961">
    <property type="entry name" value="Bet v1-like"/>
    <property type="match status" value="1"/>
</dbReference>
<name>A0ABS0B5H6_9GAMM</name>
<evidence type="ECO:0000313" key="9">
    <source>
        <dbReference type="Proteomes" id="UP001429984"/>
    </source>
</evidence>
<keyword evidence="8" id="KW-0223">Dioxygenase</keyword>
<dbReference type="PANTHER" id="PTHR43756:SF5">
    <property type="entry name" value="CHOLINE MONOOXYGENASE, CHLOROPLASTIC"/>
    <property type="match status" value="1"/>
</dbReference>
<dbReference type="Pfam" id="PF00355">
    <property type="entry name" value="Rieske"/>
    <property type="match status" value="1"/>
</dbReference>
<dbReference type="GO" id="GO:0051213">
    <property type="term" value="F:dioxygenase activity"/>
    <property type="evidence" value="ECO:0007669"/>
    <property type="project" value="UniProtKB-KW"/>
</dbReference>
<dbReference type="InterPro" id="IPR036922">
    <property type="entry name" value="Rieske_2Fe-2S_sf"/>
</dbReference>
<evidence type="ECO:0000256" key="1">
    <source>
        <dbReference type="ARBA" id="ARBA00001962"/>
    </source>
</evidence>
<gene>
    <name evidence="8" type="ORF">IU514_08610</name>
</gene>
<dbReference type="Pfam" id="PF00848">
    <property type="entry name" value="Ring_hydroxyl_A"/>
    <property type="match status" value="1"/>
</dbReference>
<dbReference type="Gene3D" id="2.102.10.10">
    <property type="entry name" value="Rieske [2Fe-2S] iron-sulphur domain"/>
    <property type="match status" value="1"/>
</dbReference>
<dbReference type="Gene3D" id="3.90.380.10">
    <property type="entry name" value="Naphthalene 1,2-dioxygenase Alpha Subunit, Chain A, domain 1"/>
    <property type="match status" value="1"/>
</dbReference>
<comment type="cofactor">
    <cofactor evidence="1">
        <name>Fe cation</name>
        <dbReference type="ChEBI" id="CHEBI:24875"/>
    </cofactor>
</comment>
<evidence type="ECO:0000256" key="2">
    <source>
        <dbReference type="ARBA" id="ARBA00022714"/>
    </source>
</evidence>
<accession>A0ABS0B5H6</accession>
<evidence type="ECO:0000256" key="5">
    <source>
        <dbReference type="ARBA" id="ARBA00023004"/>
    </source>
</evidence>
<dbReference type="InterPro" id="IPR015879">
    <property type="entry name" value="Ring_hydroxy_dOase_asu_C_dom"/>
</dbReference>
<sequence>MKSLVMELVDQYDPSLPLEEASTIPSSWYIDDRIYERERRTTFSRTWQLAGRVDQLREPGQYVTCEIAGEPIVLVRGSDGELRGFFNVCRHHAAAVMTEPSGCAQNLRCPYHGWTYTLEGALKGTPSFNSECHFDRSEHGLAPVATAVWENWVFVRLDAQGPSLEEFLGQDLIEQIRPLQLGKLHWFERRHYFFDCNWKVFVDNYLDGGYHVPHLHKGLDSVLDYKNYTIENGTRFCLQSSPLTTNKAQDDYAAVRKGDRALYYWIHPNLMINWYEGMMDTNLVLPMGVDKTEVIFDFWFADVSETAHAYNRASIDVGQQIQDEDMAICKSVQRGLHSRAYSTGRLSARREGGEHLFHRLLHADLTTGG</sequence>
<dbReference type="EMBL" id="JADLZT010000004">
    <property type="protein sequence ID" value="MBF6024091.1"/>
    <property type="molecule type" value="Genomic_DNA"/>
</dbReference>
<dbReference type="SUPFAM" id="SSF50022">
    <property type="entry name" value="ISP domain"/>
    <property type="match status" value="1"/>
</dbReference>
<keyword evidence="9" id="KW-1185">Reference proteome</keyword>
<dbReference type="Proteomes" id="UP001429984">
    <property type="component" value="Unassembled WGS sequence"/>
</dbReference>
<evidence type="ECO:0000256" key="3">
    <source>
        <dbReference type="ARBA" id="ARBA00022723"/>
    </source>
</evidence>
<comment type="caution">
    <text evidence="8">The sequence shown here is derived from an EMBL/GenBank/DDBJ whole genome shotgun (WGS) entry which is preliminary data.</text>
</comment>
<keyword evidence="4" id="KW-0560">Oxidoreductase</keyword>
<organism evidence="8 9">
    <name type="scientific">Lysobacter niastensis</name>
    <dbReference type="NCBI Taxonomy" id="380629"/>
    <lineage>
        <taxon>Bacteria</taxon>
        <taxon>Pseudomonadati</taxon>
        <taxon>Pseudomonadota</taxon>
        <taxon>Gammaproteobacteria</taxon>
        <taxon>Lysobacterales</taxon>
        <taxon>Lysobacteraceae</taxon>
        <taxon>Lysobacter</taxon>
    </lineage>
</organism>
<reference evidence="8 9" key="1">
    <citation type="submission" date="2020-11" db="EMBL/GenBank/DDBJ databases">
        <title>Draft Genome Sequence and Secondary Metabolite Biosynthetic Potential of the Lysobacter niastensis Type strain DSM 18481.</title>
        <authorList>
            <person name="Turrini P."/>
            <person name="Artuso I."/>
            <person name="Tescari M."/>
            <person name="Lugli G.A."/>
            <person name="Frangipani E."/>
            <person name="Ventura M."/>
            <person name="Visca P."/>
        </authorList>
    </citation>
    <scope>NUCLEOTIDE SEQUENCE [LARGE SCALE GENOMIC DNA]</scope>
    <source>
        <strain evidence="8 9">DSM 18481</strain>
    </source>
</reference>
<evidence type="ECO:0000313" key="8">
    <source>
        <dbReference type="EMBL" id="MBF6024091.1"/>
    </source>
</evidence>
<dbReference type="PRINTS" id="PR00090">
    <property type="entry name" value="RNGDIOXGNASE"/>
</dbReference>
<feature type="domain" description="Rieske" evidence="7">
    <location>
        <begin position="47"/>
        <end position="155"/>
    </location>
</feature>
<protein>
    <submittedName>
        <fullName evidence="8">Aromatic ring-hydroxylating dioxygenase subunit alpha</fullName>
    </submittedName>
</protein>
<proteinExistence type="predicted"/>
<evidence type="ECO:0000259" key="7">
    <source>
        <dbReference type="PROSITE" id="PS51296"/>
    </source>
</evidence>
<dbReference type="InterPro" id="IPR001663">
    <property type="entry name" value="Rng_hydr_dOase-A"/>
</dbReference>